<dbReference type="InterPro" id="IPR004821">
    <property type="entry name" value="Cyt_trans-like"/>
</dbReference>
<evidence type="ECO:0000256" key="3">
    <source>
        <dbReference type="ARBA" id="ARBA00022642"/>
    </source>
</evidence>
<keyword evidence="4 10" id="KW-0808">Transferase</keyword>
<dbReference type="Proteomes" id="UP000824250">
    <property type="component" value="Unassembled WGS sequence"/>
</dbReference>
<evidence type="ECO:0000256" key="7">
    <source>
        <dbReference type="ARBA" id="ARBA00022840"/>
    </source>
</evidence>
<evidence type="ECO:0000256" key="8">
    <source>
        <dbReference type="ARBA" id="ARBA00023027"/>
    </source>
</evidence>
<evidence type="ECO:0000256" key="5">
    <source>
        <dbReference type="ARBA" id="ARBA00022695"/>
    </source>
</evidence>
<evidence type="ECO:0000256" key="2">
    <source>
        <dbReference type="ARBA" id="ARBA00005019"/>
    </source>
</evidence>
<organism evidence="12 13">
    <name type="scientific">Candidatus Copromonas faecavium</name>
    <name type="common">nom. illeg.</name>
    <dbReference type="NCBI Taxonomy" id="2840740"/>
    <lineage>
        <taxon>Bacteria</taxon>
        <taxon>Bacillati</taxon>
        <taxon>Bacillota</taxon>
        <taxon>Clostridia</taxon>
        <taxon>Lachnospirales</taxon>
        <taxon>Lachnospiraceae</taxon>
        <taxon>Candidatus Copromonas (nom. illeg.)</taxon>
    </lineage>
</organism>
<dbReference type="GO" id="GO:0009435">
    <property type="term" value="P:NAD+ biosynthetic process"/>
    <property type="evidence" value="ECO:0007669"/>
    <property type="project" value="UniProtKB-UniRule"/>
</dbReference>
<dbReference type="NCBIfam" id="TIGR00125">
    <property type="entry name" value="cyt_tran_rel"/>
    <property type="match status" value="1"/>
</dbReference>
<dbReference type="NCBIfam" id="TIGR00482">
    <property type="entry name" value="nicotinate (nicotinamide) nucleotide adenylyltransferase"/>
    <property type="match status" value="1"/>
</dbReference>
<dbReference type="EMBL" id="DVGC01000001">
    <property type="protein sequence ID" value="HIR04398.1"/>
    <property type="molecule type" value="Genomic_DNA"/>
</dbReference>
<dbReference type="AlphaFoldDB" id="A0A9D1A258"/>
<evidence type="ECO:0000256" key="9">
    <source>
        <dbReference type="ARBA" id="ARBA00048721"/>
    </source>
</evidence>
<dbReference type="InterPro" id="IPR005248">
    <property type="entry name" value="NadD/NMNAT"/>
</dbReference>
<evidence type="ECO:0000256" key="1">
    <source>
        <dbReference type="ARBA" id="ARBA00002324"/>
    </source>
</evidence>
<comment type="function">
    <text evidence="1 10">Catalyzes the reversible adenylation of nicotinate mononucleotide (NaMN) to nicotinic acid adenine dinucleotide (NaAD).</text>
</comment>
<dbReference type="GO" id="GO:0005524">
    <property type="term" value="F:ATP binding"/>
    <property type="evidence" value="ECO:0007669"/>
    <property type="project" value="UniProtKB-KW"/>
</dbReference>
<keyword evidence="3 10" id="KW-0662">Pyridine nucleotide biosynthesis</keyword>
<evidence type="ECO:0000256" key="6">
    <source>
        <dbReference type="ARBA" id="ARBA00022741"/>
    </source>
</evidence>
<dbReference type="EC" id="2.7.7.18" evidence="10"/>
<dbReference type="NCBIfam" id="NF000840">
    <property type="entry name" value="PRK00071.1-3"/>
    <property type="match status" value="1"/>
</dbReference>
<dbReference type="HAMAP" id="MF_00244">
    <property type="entry name" value="NaMN_adenylyltr"/>
    <property type="match status" value="1"/>
</dbReference>
<evidence type="ECO:0000259" key="11">
    <source>
        <dbReference type="Pfam" id="PF01467"/>
    </source>
</evidence>
<keyword evidence="8 10" id="KW-0520">NAD</keyword>
<evidence type="ECO:0000313" key="13">
    <source>
        <dbReference type="Proteomes" id="UP000824250"/>
    </source>
</evidence>
<comment type="pathway">
    <text evidence="2 10">Cofactor biosynthesis; NAD(+) biosynthesis; deamido-NAD(+) from nicotinate D-ribonucleotide: step 1/1.</text>
</comment>
<evidence type="ECO:0000313" key="12">
    <source>
        <dbReference type="EMBL" id="HIR04398.1"/>
    </source>
</evidence>
<keyword evidence="6 10" id="KW-0547">Nucleotide-binding</keyword>
<evidence type="ECO:0000256" key="10">
    <source>
        <dbReference type="HAMAP-Rule" id="MF_00244"/>
    </source>
</evidence>
<dbReference type="Pfam" id="PF01467">
    <property type="entry name" value="CTP_transf_like"/>
    <property type="match status" value="1"/>
</dbReference>
<keyword evidence="7 10" id="KW-0067">ATP-binding</keyword>
<comment type="catalytic activity">
    <reaction evidence="9 10">
        <text>nicotinate beta-D-ribonucleotide + ATP + H(+) = deamido-NAD(+) + diphosphate</text>
        <dbReference type="Rhea" id="RHEA:22860"/>
        <dbReference type="ChEBI" id="CHEBI:15378"/>
        <dbReference type="ChEBI" id="CHEBI:30616"/>
        <dbReference type="ChEBI" id="CHEBI:33019"/>
        <dbReference type="ChEBI" id="CHEBI:57502"/>
        <dbReference type="ChEBI" id="CHEBI:58437"/>
        <dbReference type="EC" id="2.7.7.18"/>
    </reaction>
</comment>
<evidence type="ECO:0000256" key="4">
    <source>
        <dbReference type="ARBA" id="ARBA00022679"/>
    </source>
</evidence>
<keyword evidence="5 10" id="KW-0548">Nucleotidyltransferase</keyword>
<protein>
    <recommendedName>
        <fullName evidence="10">Probable nicotinate-nucleotide adenylyltransferase</fullName>
        <ecNumber evidence="10">2.7.7.18</ecNumber>
    </recommendedName>
    <alternativeName>
        <fullName evidence="10">Deamido-NAD(+) diphosphorylase</fullName>
    </alternativeName>
    <alternativeName>
        <fullName evidence="10">Deamido-NAD(+) pyrophosphorylase</fullName>
    </alternativeName>
    <alternativeName>
        <fullName evidence="10">Nicotinate mononucleotide adenylyltransferase</fullName>
        <shortName evidence="10">NaMN adenylyltransferase</shortName>
    </alternativeName>
</protein>
<dbReference type="SUPFAM" id="SSF52374">
    <property type="entry name" value="Nucleotidylyl transferase"/>
    <property type="match status" value="1"/>
</dbReference>
<sequence length="204" mass="23426">MKQIGIMGGTFDPVHNGHLLLGRQAYSEYNLEEIWYMPSHIPPHKKDHRVADGKDRLAMLRLALDGIPGFFVSDFEMRREGNTYTAQTLTLLKEKYPDVRFSFIIGADSLFQLETWYHPEQVMALASLLVAGREYHAEHTLNEEAERLRRKYGADIRLLHSRMMDISSEEIRRMAAEGKDISACVPAAVASYIREHGLYGWKSE</sequence>
<comment type="similarity">
    <text evidence="10">Belongs to the NadD family.</text>
</comment>
<dbReference type="CDD" id="cd02165">
    <property type="entry name" value="NMNAT"/>
    <property type="match status" value="1"/>
</dbReference>
<reference evidence="12" key="2">
    <citation type="journal article" date="2021" name="PeerJ">
        <title>Extensive microbial diversity within the chicken gut microbiome revealed by metagenomics and culture.</title>
        <authorList>
            <person name="Gilroy R."/>
            <person name="Ravi A."/>
            <person name="Getino M."/>
            <person name="Pursley I."/>
            <person name="Horton D.L."/>
            <person name="Alikhan N.F."/>
            <person name="Baker D."/>
            <person name="Gharbi K."/>
            <person name="Hall N."/>
            <person name="Watson M."/>
            <person name="Adriaenssens E.M."/>
            <person name="Foster-Nyarko E."/>
            <person name="Jarju S."/>
            <person name="Secka A."/>
            <person name="Antonio M."/>
            <person name="Oren A."/>
            <person name="Chaudhuri R.R."/>
            <person name="La Ragione R."/>
            <person name="Hildebrand F."/>
            <person name="Pallen M.J."/>
        </authorList>
    </citation>
    <scope>NUCLEOTIDE SEQUENCE</scope>
    <source>
        <strain evidence="12">CHK180-2868</strain>
    </source>
</reference>
<comment type="caution">
    <text evidence="12">The sequence shown here is derived from an EMBL/GenBank/DDBJ whole genome shotgun (WGS) entry which is preliminary data.</text>
</comment>
<accession>A0A9D1A258</accession>
<dbReference type="Gene3D" id="3.40.50.620">
    <property type="entry name" value="HUPs"/>
    <property type="match status" value="1"/>
</dbReference>
<proteinExistence type="inferred from homology"/>
<dbReference type="GO" id="GO:0004515">
    <property type="term" value="F:nicotinate-nucleotide adenylyltransferase activity"/>
    <property type="evidence" value="ECO:0007669"/>
    <property type="project" value="UniProtKB-UniRule"/>
</dbReference>
<dbReference type="PANTHER" id="PTHR39321:SF3">
    <property type="entry name" value="PHOSPHOPANTETHEINE ADENYLYLTRANSFERASE"/>
    <property type="match status" value="1"/>
</dbReference>
<dbReference type="PANTHER" id="PTHR39321">
    <property type="entry name" value="NICOTINATE-NUCLEOTIDE ADENYLYLTRANSFERASE-RELATED"/>
    <property type="match status" value="1"/>
</dbReference>
<gene>
    <name evidence="10 12" type="primary">nadD</name>
    <name evidence="12" type="ORF">IAB28_00265</name>
</gene>
<feature type="domain" description="Cytidyltransferase-like" evidence="11">
    <location>
        <begin position="6"/>
        <end position="173"/>
    </location>
</feature>
<name>A0A9D1A258_9FIRM</name>
<reference evidence="12" key="1">
    <citation type="submission" date="2020-10" db="EMBL/GenBank/DDBJ databases">
        <authorList>
            <person name="Gilroy R."/>
        </authorList>
    </citation>
    <scope>NUCLEOTIDE SEQUENCE</scope>
    <source>
        <strain evidence="12">CHK180-2868</strain>
    </source>
</reference>
<dbReference type="InterPro" id="IPR014729">
    <property type="entry name" value="Rossmann-like_a/b/a_fold"/>
</dbReference>